<feature type="domain" description="Major facilitator superfamily (MFS) profile" evidence="8">
    <location>
        <begin position="29"/>
        <end position="246"/>
    </location>
</feature>
<organism evidence="9 10">
    <name type="scientific">Streptomyces avermitilis</name>
    <dbReference type="NCBI Taxonomy" id="33903"/>
    <lineage>
        <taxon>Bacteria</taxon>
        <taxon>Bacillati</taxon>
        <taxon>Actinomycetota</taxon>
        <taxon>Actinomycetes</taxon>
        <taxon>Kitasatosporales</taxon>
        <taxon>Streptomycetaceae</taxon>
        <taxon>Streptomyces</taxon>
    </lineage>
</organism>
<evidence type="ECO:0000256" key="7">
    <source>
        <dbReference type="SAM" id="Phobius"/>
    </source>
</evidence>
<evidence type="ECO:0000313" key="10">
    <source>
        <dbReference type="Proteomes" id="UP000299211"/>
    </source>
</evidence>
<evidence type="ECO:0000256" key="2">
    <source>
        <dbReference type="ARBA" id="ARBA00022692"/>
    </source>
</evidence>
<dbReference type="AlphaFoldDB" id="A0A4D4MHX6"/>
<feature type="transmembrane region" description="Helical" evidence="7">
    <location>
        <begin position="67"/>
        <end position="88"/>
    </location>
</feature>
<evidence type="ECO:0000259" key="8">
    <source>
        <dbReference type="PROSITE" id="PS50850"/>
    </source>
</evidence>
<name>A0A4D4MHX6_STRAX</name>
<feature type="transmembrane region" description="Helical" evidence="7">
    <location>
        <begin position="121"/>
        <end position="141"/>
    </location>
</feature>
<feature type="transmembrane region" description="Helical" evidence="7">
    <location>
        <begin position="94"/>
        <end position="114"/>
    </location>
</feature>
<dbReference type="Pfam" id="PF07690">
    <property type="entry name" value="MFS_1"/>
    <property type="match status" value="1"/>
</dbReference>
<dbReference type="Gene3D" id="1.20.1250.20">
    <property type="entry name" value="MFS general substrate transporter like domains"/>
    <property type="match status" value="1"/>
</dbReference>
<evidence type="ECO:0000256" key="1">
    <source>
        <dbReference type="ARBA" id="ARBA00004651"/>
    </source>
</evidence>
<sequence>MGFAWWERRVAARDGEPLLDPRLVTDTRGYATGATLALLYFVGFSGVWLVFALFFQNGLGYSPLQSGLAVTPFAVGSAAAAVVAGRMVERLGRLLTVCGLAAVVAGLGGTALILRFAPSDLAAWLAVPALFVGGLGSGFVISPNLTMTLRDVPLRMAGAAGGALQTGQRLGGAVGTAALPGVFYLVLNATHNDYHVAVAASVGCGVVAILCALAVGVVDWRRDRGSEDDRDCPQEVSPSPTHAGHG</sequence>
<dbReference type="EMBL" id="BJHY01000001">
    <property type="protein sequence ID" value="GDY71661.1"/>
    <property type="molecule type" value="Genomic_DNA"/>
</dbReference>
<dbReference type="PANTHER" id="PTHR42718">
    <property type="entry name" value="MAJOR FACILITATOR SUPERFAMILY MULTIDRUG TRANSPORTER MFSC"/>
    <property type="match status" value="1"/>
</dbReference>
<keyword evidence="4 7" id="KW-0472">Membrane</keyword>
<dbReference type="GO" id="GO:0022857">
    <property type="term" value="F:transmembrane transporter activity"/>
    <property type="evidence" value="ECO:0007669"/>
    <property type="project" value="InterPro"/>
</dbReference>
<gene>
    <name evidence="9" type="ORF">SAV31267_011460</name>
</gene>
<evidence type="ECO:0000256" key="5">
    <source>
        <dbReference type="ARBA" id="ARBA00023251"/>
    </source>
</evidence>
<accession>A0A4D4MHX6</accession>
<dbReference type="Proteomes" id="UP000299211">
    <property type="component" value="Unassembled WGS sequence"/>
</dbReference>
<protein>
    <recommendedName>
        <fullName evidence="8">Major facilitator superfamily (MFS) profile domain-containing protein</fullName>
    </recommendedName>
</protein>
<evidence type="ECO:0000256" key="6">
    <source>
        <dbReference type="SAM" id="MobiDB-lite"/>
    </source>
</evidence>
<feature type="compositionally biased region" description="Basic and acidic residues" evidence="6">
    <location>
        <begin position="223"/>
        <end position="233"/>
    </location>
</feature>
<dbReference type="InterPro" id="IPR020846">
    <property type="entry name" value="MFS_dom"/>
</dbReference>
<dbReference type="GO" id="GO:0046677">
    <property type="term" value="P:response to antibiotic"/>
    <property type="evidence" value="ECO:0007669"/>
    <property type="project" value="UniProtKB-KW"/>
</dbReference>
<dbReference type="PROSITE" id="PS50850">
    <property type="entry name" value="MFS"/>
    <property type="match status" value="1"/>
</dbReference>
<keyword evidence="2 7" id="KW-0812">Transmembrane</keyword>
<evidence type="ECO:0000256" key="4">
    <source>
        <dbReference type="ARBA" id="ARBA00023136"/>
    </source>
</evidence>
<dbReference type="InterPro" id="IPR011701">
    <property type="entry name" value="MFS"/>
</dbReference>
<feature type="region of interest" description="Disordered" evidence="6">
    <location>
        <begin position="223"/>
        <end position="246"/>
    </location>
</feature>
<evidence type="ECO:0000313" key="9">
    <source>
        <dbReference type="EMBL" id="GDY71661.1"/>
    </source>
</evidence>
<comment type="subcellular location">
    <subcellularLocation>
        <location evidence="1">Cell membrane</location>
        <topology evidence="1">Multi-pass membrane protein</topology>
    </subcellularLocation>
</comment>
<reference evidence="9 10" key="1">
    <citation type="submission" date="2019-04" db="EMBL/GenBank/DDBJ databases">
        <title>Draft genome sequences of Streptomyces avermitilis ATCC 31267.</title>
        <authorList>
            <person name="Komaki H."/>
            <person name="Tamura T."/>
            <person name="Hosoyama A."/>
        </authorList>
    </citation>
    <scope>NUCLEOTIDE SEQUENCE [LARGE SCALE GENOMIC DNA]</scope>
    <source>
        <strain evidence="9 10">ATCC 31267</strain>
    </source>
</reference>
<evidence type="ECO:0000256" key="3">
    <source>
        <dbReference type="ARBA" id="ARBA00022989"/>
    </source>
</evidence>
<dbReference type="InterPro" id="IPR036259">
    <property type="entry name" value="MFS_trans_sf"/>
</dbReference>
<comment type="caution">
    <text evidence="9">The sequence shown here is derived from an EMBL/GenBank/DDBJ whole genome shotgun (WGS) entry which is preliminary data.</text>
</comment>
<feature type="transmembrane region" description="Helical" evidence="7">
    <location>
        <begin position="30"/>
        <end position="55"/>
    </location>
</feature>
<dbReference type="GO" id="GO:0005886">
    <property type="term" value="C:plasma membrane"/>
    <property type="evidence" value="ECO:0007669"/>
    <property type="project" value="UniProtKB-SubCell"/>
</dbReference>
<feature type="transmembrane region" description="Helical" evidence="7">
    <location>
        <begin position="194"/>
        <end position="218"/>
    </location>
</feature>
<dbReference type="SUPFAM" id="SSF103473">
    <property type="entry name" value="MFS general substrate transporter"/>
    <property type="match status" value="1"/>
</dbReference>
<keyword evidence="3 7" id="KW-1133">Transmembrane helix</keyword>
<keyword evidence="5" id="KW-0046">Antibiotic resistance</keyword>
<dbReference type="PANTHER" id="PTHR42718:SF39">
    <property type="entry name" value="ACTINORHODIN TRANSPORTER-RELATED"/>
    <property type="match status" value="1"/>
</dbReference>
<proteinExistence type="predicted"/>